<accession>A0A2P6R772</accession>
<dbReference type="Proteomes" id="UP000238479">
    <property type="component" value="Chromosome 3"/>
</dbReference>
<dbReference type="InterPro" id="IPR006121">
    <property type="entry name" value="HMA_dom"/>
</dbReference>
<feature type="compositionally biased region" description="Polar residues" evidence="6">
    <location>
        <begin position="190"/>
        <end position="200"/>
    </location>
</feature>
<feature type="region of interest" description="Disordered" evidence="6">
    <location>
        <begin position="393"/>
        <end position="418"/>
    </location>
</feature>
<feature type="compositionally biased region" description="Pro residues" evidence="6">
    <location>
        <begin position="395"/>
        <end position="410"/>
    </location>
</feature>
<dbReference type="GO" id="GO:0046872">
    <property type="term" value="F:metal ion binding"/>
    <property type="evidence" value="ECO:0007669"/>
    <property type="project" value="UniProtKB-KW"/>
</dbReference>
<evidence type="ECO:0000256" key="5">
    <source>
        <dbReference type="ARBA" id="ARBA00024045"/>
    </source>
</evidence>
<feature type="compositionally biased region" description="Low complexity" evidence="6">
    <location>
        <begin position="306"/>
        <end position="321"/>
    </location>
</feature>
<dbReference type="PANTHER" id="PTHR45868:SF80">
    <property type="entry name" value="F15K9.8-RELATED"/>
    <property type="match status" value="1"/>
</dbReference>
<feature type="compositionally biased region" description="Gly residues" evidence="6">
    <location>
        <begin position="218"/>
        <end position="230"/>
    </location>
</feature>
<feature type="compositionally biased region" description="Basic and acidic residues" evidence="6">
    <location>
        <begin position="90"/>
        <end position="122"/>
    </location>
</feature>
<reference evidence="8 9" key="1">
    <citation type="journal article" date="2018" name="Nat. Genet.">
        <title>The Rosa genome provides new insights in the design of modern roses.</title>
        <authorList>
            <person name="Bendahmane M."/>
        </authorList>
    </citation>
    <scope>NUCLEOTIDE SEQUENCE [LARGE SCALE GENOMIC DNA]</scope>
    <source>
        <strain evidence="9">cv. Old Blush</strain>
    </source>
</reference>
<dbReference type="STRING" id="74649.A0A2P6R772"/>
<evidence type="ECO:0000256" key="6">
    <source>
        <dbReference type="SAM" id="MobiDB-lite"/>
    </source>
</evidence>
<comment type="caution">
    <text evidence="8">The sequence shown here is derived from an EMBL/GenBank/DDBJ whole genome shotgun (WGS) entry which is preliminary data.</text>
</comment>
<organism evidence="8 9">
    <name type="scientific">Rosa chinensis</name>
    <name type="common">China rose</name>
    <dbReference type="NCBI Taxonomy" id="74649"/>
    <lineage>
        <taxon>Eukaryota</taxon>
        <taxon>Viridiplantae</taxon>
        <taxon>Streptophyta</taxon>
        <taxon>Embryophyta</taxon>
        <taxon>Tracheophyta</taxon>
        <taxon>Spermatophyta</taxon>
        <taxon>Magnoliopsida</taxon>
        <taxon>eudicotyledons</taxon>
        <taxon>Gunneridae</taxon>
        <taxon>Pentapetalae</taxon>
        <taxon>rosids</taxon>
        <taxon>fabids</taxon>
        <taxon>Rosales</taxon>
        <taxon>Rosaceae</taxon>
        <taxon>Rosoideae</taxon>
        <taxon>Rosoideae incertae sedis</taxon>
        <taxon>Rosa</taxon>
    </lineage>
</organism>
<name>A0A2P6R772_ROSCH</name>
<dbReference type="EMBL" id="PDCK01000041">
    <property type="protein sequence ID" value="PRQ42257.1"/>
    <property type="molecule type" value="Genomic_DNA"/>
</dbReference>
<dbReference type="OrthoDB" id="1110082at2759"/>
<keyword evidence="3" id="KW-0449">Lipoprotein</keyword>
<dbReference type="CDD" id="cd00371">
    <property type="entry name" value="HMA"/>
    <property type="match status" value="1"/>
</dbReference>
<feature type="compositionally biased region" description="Pro residues" evidence="6">
    <location>
        <begin position="291"/>
        <end position="302"/>
    </location>
</feature>
<dbReference type="PROSITE" id="PS50846">
    <property type="entry name" value="HMA_2"/>
    <property type="match status" value="1"/>
</dbReference>
<feature type="domain" description="HMA" evidence="7">
    <location>
        <begin position="25"/>
        <end position="89"/>
    </location>
</feature>
<keyword evidence="9" id="KW-1185">Reference proteome</keyword>
<keyword evidence="4" id="KW-0636">Prenylation</keyword>
<sequence>MASTTEPKGEIQEVSEDVSTETLKYKTWVLKVSIHCGACSKKVTKILKKIDGVYITRVDYLQQKVTVIGNVEAETLIKTLTKKTTKHVELLWPDPKDNSKDKKQSKPKGNEKQSEISEEAKANHGGGGGDKKKGKEPVKDEVVEVQESGGGKKNFEVGSSSNSKGVEEGNVVKPHEGGGGGGEGKLKEAQTGSLPSQSQPAAAEKQSGGVESEAVGEKSGGGAGNGGGGGGKKKKGKGQNGNHNVNAAEGELVVNAPSTGSPPVQPGPQPQPQPHGPPNVQSQVPNVQRPIPVPASHGPPPQQQVYEHPYYPRQQQQQYEHPYPRQQHYEHPYPMQQQQHFTPVHAMNYNAAHPSISYGAAGYAPQPVYSQSHTYANWSLGNEVDPPAYDLDNLPPAPPFHPPQAYPPHPYNSSDSDTYAFFSDENPNGCGIM</sequence>
<evidence type="ECO:0000256" key="2">
    <source>
        <dbReference type="ARBA" id="ARBA00022723"/>
    </source>
</evidence>
<evidence type="ECO:0000259" key="7">
    <source>
        <dbReference type="PROSITE" id="PS50846"/>
    </source>
</evidence>
<evidence type="ECO:0000256" key="4">
    <source>
        <dbReference type="ARBA" id="ARBA00023289"/>
    </source>
</evidence>
<evidence type="ECO:0000313" key="8">
    <source>
        <dbReference type="EMBL" id="PRQ42257.1"/>
    </source>
</evidence>
<dbReference type="Gramene" id="PRQ42257">
    <property type="protein sequence ID" value="PRQ42257"/>
    <property type="gene ID" value="RchiOBHm_Chr3g0455651"/>
</dbReference>
<dbReference type="InterPro" id="IPR036163">
    <property type="entry name" value="HMA_dom_sf"/>
</dbReference>
<evidence type="ECO:0000256" key="1">
    <source>
        <dbReference type="ARBA" id="ARBA00022481"/>
    </source>
</evidence>
<feature type="compositionally biased region" description="Basic and acidic residues" evidence="6">
    <location>
        <begin position="129"/>
        <end position="142"/>
    </location>
</feature>
<keyword evidence="2" id="KW-0479">Metal-binding</keyword>
<evidence type="ECO:0000313" key="9">
    <source>
        <dbReference type="Proteomes" id="UP000238479"/>
    </source>
</evidence>
<dbReference type="Pfam" id="PF00403">
    <property type="entry name" value="HMA"/>
    <property type="match status" value="1"/>
</dbReference>
<gene>
    <name evidence="8" type="ORF">RchiOBHm_Chr3g0455651</name>
</gene>
<feature type="region of interest" description="Disordered" evidence="6">
    <location>
        <begin position="90"/>
        <end position="321"/>
    </location>
</feature>
<dbReference type="AlphaFoldDB" id="A0A2P6R772"/>
<dbReference type="OMA" id="QSYAYSH"/>
<proteinExistence type="inferred from homology"/>
<keyword evidence="1" id="KW-0488">Methylation</keyword>
<dbReference type="PANTHER" id="PTHR45868">
    <property type="entry name" value="HEAVY METAL-ASSOCIATED ISOPRENYLATED PLANT PROTEIN 33-RELATED"/>
    <property type="match status" value="1"/>
</dbReference>
<dbReference type="SUPFAM" id="SSF55008">
    <property type="entry name" value="HMA, heavy metal-associated domain"/>
    <property type="match status" value="1"/>
</dbReference>
<feature type="compositionally biased region" description="Pro residues" evidence="6">
    <location>
        <begin position="263"/>
        <end position="277"/>
    </location>
</feature>
<evidence type="ECO:0000256" key="3">
    <source>
        <dbReference type="ARBA" id="ARBA00023288"/>
    </source>
</evidence>
<comment type="similarity">
    <text evidence="5">Belongs to the HIPP family.</text>
</comment>
<protein>
    <submittedName>
        <fullName evidence="8">Putative heavy metal-associated domain, HMA</fullName>
    </submittedName>
</protein>
<dbReference type="Gene3D" id="3.30.70.100">
    <property type="match status" value="1"/>
</dbReference>